<evidence type="ECO:0000313" key="2">
    <source>
        <dbReference type="Proteomes" id="UP000241769"/>
    </source>
</evidence>
<protein>
    <submittedName>
        <fullName evidence="1">Uncharacterized protein</fullName>
    </submittedName>
</protein>
<name>A0A2P6NPH7_9EUKA</name>
<keyword evidence="2" id="KW-1185">Reference proteome</keyword>
<sequence length="148" mass="16734">MEDERETFYIKNKKFQTGSLIVTDSIWRITVDASKSLHLESLIYKPNQTGGKAAGHLTDFPMVYQRPLDLCNSLAISLRNAALRQPLHTMIFVLKATIDLKVHIDPISRSGRTGHHLLHLIPLILPSESRSTSTTHLTLARADRTVFY</sequence>
<organism evidence="1 2">
    <name type="scientific">Planoprotostelium fungivorum</name>
    <dbReference type="NCBI Taxonomy" id="1890364"/>
    <lineage>
        <taxon>Eukaryota</taxon>
        <taxon>Amoebozoa</taxon>
        <taxon>Evosea</taxon>
        <taxon>Variosea</taxon>
        <taxon>Cavosteliida</taxon>
        <taxon>Cavosteliaceae</taxon>
        <taxon>Planoprotostelium</taxon>
    </lineage>
</organism>
<dbReference type="Proteomes" id="UP000241769">
    <property type="component" value="Unassembled WGS sequence"/>
</dbReference>
<dbReference type="EMBL" id="MDYQ01000038">
    <property type="protein sequence ID" value="PRP85859.1"/>
    <property type="molecule type" value="Genomic_DNA"/>
</dbReference>
<comment type="caution">
    <text evidence="1">The sequence shown here is derived from an EMBL/GenBank/DDBJ whole genome shotgun (WGS) entry which is preliminary data.</text>
</comment>
<proteinExistence type="predicted"/>
<evidence type="ECO:0000313" key="1">
    <source>
        <dbReference type="EMBL" id="PRP85859.1"/>
    </source>
</evidence>
<dbReference type="AlphaFoldDB" id="A0A2P6NPH7"/>
<accession>A0A2P6NPH7</accession>
<gene>
    <name evidence="1" type="ORF">PROFUN_06133</name>
</gene>
<dbReference type="OrthoDB" id="10060824at2759"/>
<reference evidence="1 2" key="1">
    <citation type="journal article" date="2018" name="Genome Biol. Evol.">
        <title>Multiple Roots of Fruiting Body Formation in Amoebozoa.</title>
        <authorList>
            <person name="Hillmann F."/>
            <person name="Forbes G."/>
            <person name="Novohradska S."/>
            <person name="Ferling I."/>
            <person name="Riege K."/>
            <person name="Groth M."/>
            <person name="Westermann M."/>
            <person name="Marz M."/>
            <person name="Spaller T."/>
            <person name="Winckler T."/>
            <person name="Schaap P."/>
            <person name="Glockner G."/>
        </authorList>
    </citation>
    <scope>NUCLEOTIDE SEQUENCE [LARGE SCALE GENOMIC DNA]</scope>
    <source>
        <strain evidence="1 2">Jena</strain>
    </source>
</reference>
<dbReference type="InParanoid" id="A0A2P6NPH7"/>